<evidence type="ECO:0000313" key="4">
    <source>
        <dbReference type="EMBL" id="RAJ06914.1"/>
    </source>
</evidence>
<evidence type="ECO:0000256" key="1">
    <source>
        <dbReference type="PROSITE-ProRule" id="PRU00169"/>
    </source>
</evidence>
<dbReference type="SMART" id="SM00448">
    <property type="entry name" value="REC"/>
    <property type="match status" value="1"/>
</dbReference>
<dbReference type="InterPro" id="IPR046947">
    <property type="entry name" value="LytR-like"/>
</dbReference>
<dbReference type="Gene3D" id="3.40.50.2300">
    <property type="match status" value="1"/>
</dbReference>
<comment type="caution">
    <text evidence="4">The sequence shown here is derived from an EMBL/GenBank/DDBJ whole genome shotgun (WGS) entry which is preliminary data.</text>
</comment>
<dbReference type="GO" id="GO:0003677">
    <property type="term" value="F:DNA binding"/>
    <property type="evidence" value="ECO:0007669"/>
    <property type="project" value="InterPro"/>
</dbReference>
<feature type="domain" description="HTH LytTR-type" evidence="3">
    <location>
        <begin position="127"/>
        <end position="199"/>
    </location>
</feature>
<dbReference type="PROSITE" id="PS50930">
    <property type="entry name" value="HTH_LYTTR"/>
    <property type="match status" value="1"/>
</dbReference>
<accession>A0A327QTC9</accession>
<proteinExistence type="predicted"/>
<dbReference type="Pfam" id="PF00072">
    <property type="entry name" value="Response_reg"/>
    <property type="match status" value="1"/>
</dbReference>
<sequence>MKAIAIDDEIPALQVIESFCAQTPGVKLLATFHKPSAALAFLAQNEVDLLFLDINMPAVLGTEFYRDIKQDHLAIFTTAFSEYAVDGFNLDAVDYLLKPFTIERFQHAVNKAQQLLSRKQMNTSAQLLVKVDYSWVKIDTVQILFIESLDDYLKIHLIDQKSILVRMTMKSILEKLPSHQFARIHRSYIVALQRIDQVRNKVIFINDLELPLGGSYEESFFQVFKG</sequence>
<evidence type="ECO:0000313" key="5">
    <source>
        <dbReference type="Proteomes" id="UP000249547"/>
    </source>
</evidence>
<dbReference type="EMBL" id="QLLL01000003">
    <property type="protein sequence ID" value="RAJ06914.1"/>
    <property type="molecule type" value="Genomic_DNA"/>
</dbReference>
<dbReference type="InterPro" id="IPR001789">
    <property type="entry name" value="Sig_transdc_resp-reg_receiver"/>
</dbReference>
<keyword evidence="5" id="KW-1185">Reference proteome</keyword>
<gene>
    <name evidence="4" type="ORF">LX64_02042</name>
</gene>
<name>A0A327QTC9_9BACT</name>
<dbReference type="PANTHER" id="PTHR37299">
    <property type="entry name" value="TRANSCRIPTIONAL REGULATOR-RELATED"/>
    <property type="match status" value="1"/>
</dbReference>
<keyword evidence="1" id="KW-0597">Phosphoprotein</keyword>
<dbReference type="SUPFAM" id="SSF52172">
    <property type="entry name" value="CheY-like"/>
    <property type="match status" value="1"/>
</dbReference>
<feature type="modified residue" description="4-aspartylphosphate" evidence="1">
    <location>
        <position position="53"/>
    </location>
</feature>
<dbReference type="Gene3D" id="2.40.50.1020">
    <property type="entry name" value="LytTr DNA-binding domain"/>
    <property type="match status" value="1"/>
</dbReference>
<evidence type="ECO:0000259" key="3">
    <source>
        <dbReference type="PROSITE" id="PS50930"/>
    </source>
</evidence>
<dbReference type="OrthoDB" id="1646880at2"/>
<dbReference type="Pfam" id="PF04397">
    <property type="entry name" value="LytTR"/>
    <property type="match status" value="1"/>
</dbReference>
<dbReference type="AlphaFoldDB" id="A0A327QTC9"/>
<dbReference type="GO" id="GO:0000156">
    <property type="term" value="F:phosphorelay response regulator activity"/>
    <property type="evidence" value="ECO:0007669"/>
    <property type="project" value="InterPro"/>
</dbReference>
<dbReference type="Proteomes" id="UP000249547">
    <property type="component" value="Unassembled WGS sequence"/>
</dbReference>
<evidence type="ECO:0000259" key="2">
    <source>
        <dbReference type="PROSITE" id="PS50110"/>
    </source>
</evidence>
<protein>
    <submittedName>
        <fullName evidence="4">LytTR family two component transcriptional regulator</fullName>
    </submittedName>
</protein>
<dbReference type="PROSITE" id="PS50110">
    <property type="entry name" value="RESPONSE_REGULATORY"/>
    <property type="match status" value="1"/>
</dbReference>
<feature type="domain" description="Response regulatory" evidence="2">
    <location>
        <begin position="2"/>
        <end position="113"/>
    </location>
</feature>
<dbReference type="InterPro" id="IPR007492">
    <property type="entry name" value="LytTR_DNA-bd_dom"/>
</dbReference>
<dbReference type="SMART" id="SM00850">
    <property type="entry name" value="LytTR"/>
    <property type="match status" value="1"/>
</dbReference>
<dbReference type="InterPro" id="IPR011006">
    <property type="entry name" value="CheY-like_superfamily"/>
</dbReference>
<reference evidence="4 5" key="1">
    <citation type="submission" date="2018-06" db="EMBL/GenBank/DDBJ databases">
        <title>Genomic Encyclopedia of Archaeal and Bacterial Type Strains, Phase II (KMG-II): from individual species to whole genera.</title>
        <authorList>
            <person name="Goeker M."/>
        </authorList>
    </citation>
    <scope>NUCLEOTIDE SEQUENCE [LARGE SCALE GENOMIC DNA]</scope>
    <source>
        <strain evidence="4 5">DSM 23857</strain>
    </source>
</reference>
<dbReference type="PANTHER" id="PTHR37299:SF1">
    <property type="entry name" value="STAGE 0 SPORULATION PROTEIN A HOMOLOG"/>
    <property type="match status" value="1"/>
</dbReference>
<dbReference type="RefSeq" id="WP_111597491.1">
    <property type="nucleotide sequence ID" value="NZ_QLLL01000003.1"/>
</dbReference>
<organism evidence="4 5">
    <name type="scientific">Chitinophaga skermanii</name>
    <dbReference type="NCBI Taxonomy" id="331697"/>
    <lineage>
        <taxon>Bacteria</taxon>
        <taxon>Pseudomonadati</taxon>
        <taxon>Bacteroidota</taxon>
        <taxon>Chitinophagia</taxon>
        <taxon>Chitinophagales</taxon>
        <taxon>Chitinophagaceae</taxon>
        <taxon>Chitinophaga</taxon>
    </lineage>
</organism>